<name>A0A5M3TD02_LIMPL</name>
<organism evidence="1 2">
    <name type="scientific">Limnospira platensis NIES-46</name>
    <dbReference type="NCBI Taxonomy" id="1236695"/>
    <lineage>
        <taxon>Bacteria</taxon>
        <taxon>Bacillati</taxon>
        <taxon>Cyanobacteriota</taxon>
        <taxon>Cyanophyceae</taxon>
        <taxon>Oscillatoriophycideae</taxon>
        <taxon>Oscillatoriales</taxon>
        <taxon>Sirenicapillariaceae</taxon>
        <taxon>Limnospira</taxon>
    </lineage>
</organism>
<dbReference type="EMBL" id="BIMW01000203">
    <property type="protein sequence ID" value="GCE96602.1"/>
    <property type="molecule type" value="Genomic_DNA"/>
</dbReference>
<evidence type="ECO:0000313" key="1">
    <source>
        <dbReference type="EMBL" id="GCE96602.1"/>
    </source>
</evidence>
<gene>
    <name evidence="1" type="ORF">NIES46_46740</name>
</gene>
<sequence>MKSKFMDFPMQKIALAFLGLLFGTLATIETSFAYPRLNWRSADFEGRRLRSRLGKLRQRLKKEVRLFILSMDLGI</sequence>
<dbReference type="Proteomes" id="UP000326169">
    <property type="component" value="Unassembled WGS sequence"/>
</dbReference>
<comment type="caution">
    <text evidence="1">The sequence shown here is derived from an EMBL/GenBank/DDBJ whole genome shotgun (WGS) entry which is preliminary data.</text>
</comment>
<reference evidence="1 2" key="1">
    <citation type="journal article" date="2019" name="J Genomics">
        <title>The Draft Genome of a Hydrogen-producing Cyanobacterium, Arthrospira platensis NIES-46.</title>
        <authorList>
            <person name="Suzuki S."/>
            <person name="Yamaguchi H."/>
            <person name="Kawachi M."/>
        </authorList>
    </citation>
    <scope>NUCLEOTIDE SEQUENCE [LARGE SCALE GENOMIC DNA]</scope>
    <source>
        <strain evidence="1 2">NIES-46</strain>
    </source>
</reference>
<dbReference type="GeneID" id="301686188"/>
<keyword evidence="2" id="KW-1185">Reference proteome</keyword>
<evidence type="ECO:0000313" key="2">
    <source>
        <dbReference type="Proteomes" id="UP000326169"/>
    </source>
</evidence>
<dbReference type="RefSeq" id="WP_014277317.1">
    <property type="nucleotide sequence ID" value="NZ_BIMW01000203.1"/>
</dbReference>
<accession>A0A5M3TD02</accession>
<proteinExistence type="predicted"/>
<protein>
    <submittedName>
        <fullName evidence="1">Uncharacterized protein</fullName>
    </submittedName>
</protein>